<name>A0A9W6EJ61_ASPTU</name>
<evidence type="ECO:0000313" key="8">
    <source>
        <dbReference type="Proteomes" id="UP001144157"/>
    </source>
</evidence>
<evidence type="ECO:0000256" key="2">
    <source>
        <dbReference type="ARBA" id="ARBA00022448"/>
    </source>
</evidence>
<gene>
    <name evidence="7" type="ORF">AtubIFM56815_005439</name>
</gene>
<keyword evidence="5 6" id="KW-0472">Membrane</keyword>
<dbReference type="InterPro" id="IPR036259">
    <property type="entry name" value="MFS_trans_sf"/>
</dbReference>
<dbReference type="GO" id="GO:0016020">
    <property type="term" value="C:membrane"/>
    <property type="evidence" value="ECO:0007669"/>
    <property type="project" value="UniProtKB-SubCell"/>
</dbReference>
<feature type="transmembrane region" description="Helical" evidence="6">
    <location>
        <begin position="80"/>
        <end position="97"/>
    </location>
</feature>
<organism evidence="7 8">
    <name type="scientific">Aspergillus tubingensis</name>
    <dbReference type="NCBI Taxonomy" id="5068"/>
    <lineage>
        <taxon>Eukaryota</taxon>
        <taxon>Fungi</taxon>
        <taxon>Dikarya</taxon>
        <taxon>Ascomycota</taxon>
        <taxon>Pezizomycotina</taxon>
        <taxon>Eurotiomycetes</taxon>
        <taxon>Eurotiomycetidae</taxon>
        <taxon>Eurotiales</taxon>
        <taxon>Aspergillaceae</taxon>
        <taxon>Aspergillus</taxon>
        <taxon>Aspergillus subgen. Circumdati</taxon>
    </lineage>
</organism>
<keyword evidence="4 6" id="KW-1133">Transmembrane helix</keyword>
<dbReference type="EMBL" id="BRPE01000002">
    <property type="protein sequence ID" value="GLA81778.1"/>
    <property type="molecule type" value="Genomic_DNA"/>
</dbReference>
<evidence type="ECO:0008006" key="9">
    <source>
        <dbReference type="Google" id="ProtNLM"/>
    </source>
</evidence>
<evidence type="ECO:0000256" key="5">
    <source>
        <dbReference type="ARBA" id="ARBA00023136"/>
    </source>
</evidence>
<comment type="caution">
    <text evidence="7">The sequence shown here is derived from an EMBL/GenBank/DDBJ whole genome shotgun (WGS) entry which is preliminary data.</text>
</comment>
<evidence type="ECO:0000256" key="1">
    <source>
        <dbReference type="ARBA" id="ARBA00004141"/>
    </source>
</evidence>
<comment type="subcellular location">
    <subcellularLocation>
        <location evidence="1">Membrane</location>
        <topology evidence="1">Multi-pass membrane protein</topology>
    </subcellularLocation>
</comment>
<sequence length="110" mass="12497">MNTDDIYEGQLKDASSHEIEDVDATDVISFTPEEEKALVRKIDMTLLPTVWVMYLLSYLDRTNIGNAKISGMQVDLNLTSNEYSIALVVFFVGYVVFEVPSKYGFSMHVY</sequence>
<dbReference type="AlphaFoldDB" id="A0A9W6EJ61"/>
<protein>
    <recommendedName>
        <fullName evidence="9">Major facilitator superfamily (MFS) profile domain-containing protein</fullName>
    </recommendedName>
</protein>
<dbReference type="GO" id="GO:0022857">
    <property type="term" value="F:transmembrane transporter activity"/>
    <property type="evidence" value="ECO:0007669"/>
    <property type="project" value="TreeGrafter"/>
</dbReference>
<accession>A0A9W6EJ61</accession>
<reference evidence="7" key="1">
    <citation type="submission" date="2022-07" db="EMBL/GenBank/DDBJ databases">
        <title>Taxonomy of Aspergillus series Nigri: significant species reduction supported by multi-species coalescent approaches.</title>
        <authorList>
            <person name="Bian C."/>
            <person name="Kusuya Y."/>
            <person name="Sklenar F."/>
            <person name="D'hooge E."/>
            <person name="Yaguchi T."/>
            <person name="Takahashi H."/>
            <person name="Hubka V."/>
        </authorList>
    </citation>
    <scope>NUCLEOTIDE SEQUENCE</scope>
    <source>
        <strain evidence="7">IFM 56815</strain>
    </source>
</reference>
<dbReference type="PANTHER" id="PTHR43791:SF38">
    <property type="entry name" value="MAJOR FACILITATOR SUPERFAMILY (MFS) PROFILE DOMAIN-CONTAINING PROTEIN"/>
    <property type="match status" value="1"/>
</dbReference>
<dbReference type="SUPFAM" id="SSF103473">
    <property type="entry name" value="MFS general substrate transporter"/>
    <property type="match status" value="1"/>
</dbReference>
<keyword evidence="3 6" id="KW-0812">Transmembrane</keyword>
<dbReference type="PANTHER" id="PTHR43791">
    <property type="entry name" value="PERMEASE-RELATED"/>
    <property type="match status" value="1"/>
</dbReference>
<evidence type="ECO:0000256" key="4">
    <source>
        <dbReference type="ARBA" id="ARBA00022989"/>
    </source>
</evidence>
<proteinExistence type="predicted"/>
<evidence type="ECO:0000313" key="7">
    <source>
        <dbReference type="EMBL" id="GLA81778.1"/>
    </source>
</evidence>
<dbReference type="Proteomes" id="UP001144157">
    <property type="component" value="Unassembled WGS sequence"/>
</dbReference>
<keyword evidence="2" id="KW-0813">Transport</keyword>
<dbReference type="Gene3D" id="1.20.1250.20">
    <property type="entry name" value="MFS general substrate transporter like domains"/>
    <property type="match status" value="1"/>
</dbReference>
<evidence type="ECO:0000256" key="6">
    <source>
        <dbReference type="SAM" id="Phobius"/>
    </source>
</evidence>
<evidence type="ECO:0000256" key="3">
    <source>
        <dbReference type="ARBA" id="ARBA00022692"/>
    </source>
</evidence>